<accession>X1PHA6</accession>
<name>X1PHA6_9ZZZZ</name>
<proteinExistence type="predicted"/>
<protein>
    <submittedName>
        <fullName evidence="1">Uncharacterized protein</fullName>
    </submittedName>
</protein>
<comment type="caution">
    <text evidence="1">The sequence shown here is derived from an EMBL/GenBank/DDBJ whole genome shotgun (WGS) entry which is preliminary data.</text>
</comment>
<feature type="non-terminal residue" evidence="1">
    <location>
        <position position="1"/>
    </location>
</feature>
<dbReference type="EMBL" id="BARV01037920">
    <property type="protein sequence ID" value="GAI55677.1"/>
    <property type="molecule type" value="Genomic_DNA"/>
</dbReference>
<sequence>LSLKGDFIGGQDMPEAHLIVQRYHFPLQASRPHTGKLKWARLAKYLVRNGDFLIFKDEVVGSTDWVETQATWLIYKTGSNWTAAGGDYVTSSPSGGSAIVPTPPGWMSWDVLAIVQDAYDGSNPAEFLVRFETEEDALGWNCDFYSNKYTGDTSLCPKLVIEYTPPLGLENKSANMGSKMVAAGLI</sequence>
<reference evidence="1" key="1">
    <citation type="journal article" date="2014" name="Front. Microbiol.">
        <title>High frequency of phylogenetically diverse reductive dehalogenase-homologous genes in deep subseafloor sedimentary metagenomes.</title>
        <authorList>
            <person name="Kawai M."/>
            <person name="Futagami T."/>
            <person name="Toyoda A."/>
            <person name="Takaki Y."/>
            <person name="Nishi S."/>
            <person name="Hori S."/>
            <person name="Arai W."/>
            <person name="Tsubouchi T."/>
            <person name="Morono Y."/>
            <person name="Uchiyama I."/>
            <person name="Ito T."/>
            <person name="Fujiyama A."/>
            <person name="Inagaki F."/>
            <person name="Takami H."/>
        </authorList>
    </citation>
    <scope>NUCLEOTIDE SEQUENCE</scope>
    <source>
        <strain evidence="1">Expedition CK06-06</strain>
    </source>
</reference>
<organism evidence="1">
    <name type="scientific">marine sediment metagenome</name>
    <dbReference type="NCBI Taxonomy" id="412755"/>
    <lineage>
        <taxon>unclassified sequences</taxon>
        <taxon>metagenomes</taxon>
        <taxon>ecological metagenomes</taxon>
    </lineage>
</organism>
<dbReference type="NCBIfam" id="NF033679">
    <property type="entry name" value="DNRLRE_dom"/>
    <property type="match status" value="1"/>
</dbReference>
<gene>
    <name evidence="1" type="ORF">S06H3_58550</name>
</gene>
<dbReference type="AlphaFoldDB" id="X1PHA6"/>
<evidence type="ECO:0000313" key="1">
    <source>
        <dbReference type="EMBL" id="GAI55677.1"/>
    </source>
</evidence>